<evidence type="ECO:0000256" key="2">
    <source>
        <dbReference type="SAM" id="Phobius"/>
    </source>
</evidence>
<evidence type="ECO:0000256" key="1">
    <source>
        <dbReference type="SAM" id="MobiDB-lite"/>
    </source>
</evidence>
<dbReference type="PANTHER" id="PTHR43405:SF1">
    <property type="entry name" value="GLYCOSYL HYDROLASE DIGH"/>
    <property type="match status" value="1"/>
</dbReference>
<organism evidence="3">
    <name type="scientific">Clostridium paraputrificum</name>
    <dbReference type="NCBI Taxonomy" id="29363"/>
    <lineage>
        <taxon>Bacteria</taxon>
        <taxon>Bacillati</taxon>
        <taxon>Bacillota</taxon>
        <taxon>Clostridia</taxon>
        <taxon>Eubacteriales</taxon>
        <taxon>Clostridiaceae</taxon>
        <taxon>Clostridium</taxon>
    </lineage>
</organism>
<feature type="transmembrane region" description="Helical" evidence="2">
    <location>
        <begin position="933"/>
        <end position="951"/>
    </location>
</feature>
<keyword evidence="2" id="KW-0472">Membrane</keyword>
<dbReference type="Gene3D" id="3.20.20.80">
    <property type="entry name" value="Glycosidases"/>
    <property type="match status" value="1"/>
</dbReference>
<feature type="compositionally biased region" description="Basic and acidic residues" evidence="1">
    <location>
        <begin position="905"/>
        <end position="917"/>
    </location>
</feature>
<feature type="region of interest" description="Disordered" evidence="1">
    <location>
        <begin position="900"/>
        <end position="926"/>
    </location>
</feature>
<dbReference type="RefSeq" id="WP_156559064.1">
    <property type="nucleotide sequence ID" value="NZ_CACRTV010000020.1"/>
</dbReference>
<dbReference type="PANTHER" id="PTHR43405">
    <property type="entry name" value="GLYCOSYL HYDROLASE DIGH"/>
    <property type="match status" value="1"/>
</dbReference>
<reference evidence="3" key="1">
    <citation type="submission" date="2019-11" db="EMBL/GenBank/DDBJ databases">
        <authorList>
            <person name="Feng L."/>
        </authorList>
    </citation>
    <scope>NUCLEOTIDE SEQUENCE</scope>
    <source>
        <strain evidence="3">CParaputrificumLFYP93</strain>
    </source>
</reference>
<evidence type="ECO:0000313" key="3">
    <source>
        <dbReference type="EMBL" id="VYT77719.1"/>
    </source>
</evidence>
<sequence>MRKKKILIGGLLLTFCFNFLLTGIKVFAAPSFTLEGLKIEGAVINPDISSKGPEKEISFINPDFGPGGIKPVNSISIFTEGNRPWVSDGSIMTNVAVILDKNLVVTKVINKAPAPGVKPPFNESTDVEVPEGGVVLLASDDSYANAGYKKFLAENFKEGDKVKLKKDDSNITISEILELTGQNGPKEARLSLDYTQMYTTSDKIAPVKGKLTNLNKESVYKINVRKIAPEGQVIGDDIIFDINEDGTFSKDISLESGVNYLDVTFVENGTIKEEKTQSMIIFRKDLIKADKDKEIVMWVDQFSNAKNLNTEYKIEKMVKSAKKAGVTALSVDVKGPEGYVSYKKNELSGTPYLTETTNPNKKVEMDIDLLEEIIRIAHLYDIKVYASFNFFTEGNIKTNDSAVIKDHPEWEEVLQAPEDKGALKKVSESEKDSTLVYVNAANKEVQEFQLKRVEEVLKNYEVDGVVMDRARYDNLYSDFSDTSRDLFANYLANEGKTLESWPHDAFKIDADGQMIKGQYYYEWLTFRSNVVKEFTEDLRSLINKYDVKTSKDIKLAAYVGAWYESYYQCGVNWADDSFVYNNRLGLPEAGLYTKDYSQTSYLNDLDFLMIGTYYKSEREIEKYATQGNILTNGEVDLIASIDLTTSVNLPEEQRKGFQAAFDNTDGGMIFDLCYTNWYMLECAIKDIQYEKPNHFSVVNHANNELITVNEVNAARSEDTIVIYTDEHGDTTGTNAYGVEVVVDSTGTVVDIKNKQQAIDWNWSSPQNNDSKIPKGGFVISATDRSGERTLRQLLANGFNIGDKVTAAMITDFVDYKGIVFDTIKANLEFSVQALGSANSLKVLVNGEEANTATKSLSKYSKQVNLENGENIFNIEVVVDGVKTLEKEIVLMADIDENLGEEGGETLEKPEKPEKPEGGEEVNNTVPTTGDNNIILRLVLILLLSLGVTLYSKNRKYV</sequence>
<dbReference type="AlphaFoldDB" id="A0A6N2ZDV6"/>
<protein>
    <recommendedName>
        <fullName evidence="4">Glycosyl hydrolase-like 10 domain-containing protein</fullName>
    </recommendedName>
</protein>
<gene>
    <name evidence="3" type="ORF">CPLFYP93_00570</name>
</gene>
<keyword evidence="2" id="KW-0812">Transmembrane</keyword>
<dbReference type="InterPro" id="IPR052177">
    <property type="entry name" value="Divisome_Glycosyl_Hydrolase"/>
</dbReference>
<dbReference type="Pfam" id="PF14871">
    <property type="entry name" value="GHL6"/>
    <property type="match status" value="1"/>
</dbReference>
<evidence type="ECO:0008006" key="4">
    <source>
        <dbReference type="Google" id="ProtNLM"/>
    </source>
</evidence>
<dbReference type="InterPro" id="IPR017853">
    <property type="entry name" value="GH"/>
</dbReference>
<accession>A0A6N2ZDV6</accession>
<dbReference type="InterPro" id="IPR028212">
    <property type="entry name" value="GHL6"/>
</dbReference>
<dbReference type="EMBL" id="CACRTV010000020">
    <property type="protein sequence ID" value="VYT77719.1"/>
    <property type="molecule type" value="Genomic_DNA"/>
</dbReference>
<name>A0A6N2ZDV6_9CLOT</name>
<proteinExistence type="predicted"/>
<keyword evidence="2" id="KW-1133">Transmembrane helix</keyword>
<dbReference type="SUPFAM" id="SSF51445">
    <property type="entry name" value="(Trans)glycosidases"/>
    <property type="match status" value="1"/>
</dbReference>